<dbReference type="Proteomes" id="UP000736335">
    <property type="component" value="Unassembled WGS sequence"/>
</dbReference>
<accession>A0A9P6L4U6</accession>
<sequence>MFINARDIPLTPILPLSFERQLPRISDTPTVSIGFEENITIMFCGSCNSKLTRSIDLDAHAPYARSTFGGLPFHSVRKLRVSFRNSTGGVDTVFLFTLLRYLKGLECLTLKWNTVGPLGYWIGLVDQAAICPALSRLVVIDDNAEECVEMLKEVREVRERAGVPIANVEICNEY</sequence>
<name>A0A9P6L4U6_9AGAM</name>
<proteinExistence type="predicted"/>
<keyword evidence="2" id="KW-1185">Reference proteome</keyword>
<evidence type="ECO:0000313" key="2">
    <source>
        <dbReference type="Proteomes" id="UP000736335"/>
    </source>
</evidence>
<gene>
    <name evidence="1" type="ORF">BJ322DRAFT_1075460</name>
</gene>
<dbReference type="EMBL" id="WIUZ02000012">
    <property type="protein sequence ID" value="KAF9782310.1"/>
    <property type="molecule type" value="Genomic_DNA"/>
</dbReference>
<comment type="caution">
    <text evidence="1">The sequence shown here is derived from an EMBL/GenBank/DDBJ whole genome shotgun (WGS) entry which is preliminary data.</text>
</comment>
<protein>
    <submittedName>
        <fullName evidence="1">Uncharacterized protein</fullName>
    </submittedName>
</protein>
<dbReference type="AlphaFoldDB" id="A0A9P6L4U6"/>
<reference evidence="1" key="1">
    <citation type="journal article" date="2020" name="Nat. Commun.">
        <title>Large-scale genome sequencing of mycorrhizal fungi provides insights into the early evolution of symbiotic traits.</title>
        <authorList>
            <person name="Miyauchi S."/>
            <person name="Kiss E."/>
            <person name="Kuo A."/>
            <person name="Drula E."/>
            <person name="Kohler A."/>
            <person name="Sanchez-Garcia M."/>
            <person name="Morin E."/>
            <person name="Andreopoulos B."/>
            <person name="Barry K.W."/>
            <person name="Bonito G."/>
            <person name="Buee M."/>
            <person name="Carver A."/>
            <person name="Chen C."/>
            <person name="Cichocki N."/>
            <person name="Clum A."/>
            <person name="Culley D."/>
            <person name="Crous P.W."/>
            <person name="Fauchery L."/>
            <person name="Girlanda M."/>
            <person name="Hayes R.D."/>
            <person name="Keri Z."/>
            <person name="LaButti K."/>
            <person name="Lipzen A."/>
            <person name="Lombard V."/>
            <person name="Magnuson J."/>
            <person name="Maillard F."/>
            <person name="Murat C."/>
            <person name="Nolan M."/>
            <person name="Ohm R.A."/>
            <person name="Pangilinan J."/>
            <person name="Pereira M.F."/>
            <person name="Perotto S."/>
            <person name="Peter M."/>
            <person name="Pfister S."/>
            <person name="Riley R."/>
            <person name="Sitrit Y."/>
            <person name="Stielow J.B."/>
            <person name="Szollosi G."/>
            <person name="Zifcakova L."/>
            <person name="Stursova M."/>
            <person name="Spatafora J.W."/>
            <person name="Tedersoo L."/>
            <person name="Vaario L.M."/>
            <person name="Yamada A."/>
            <person name="Yan M."/>
            <person name="Wang P."/>
            <person name="Xu J."/>
            <person name="Bruns T."/>
            <person name="Baldrian P."/>
            <person name="Vilgalys R."/>
            <person name="Dunand C."/>
            <person name="Henrissat B."/>
            <person name="Grigoriev I.V."/>
            <person name="Hibbett D."/>
            <person name="Nagy L.G."/>
            <person name="Martin F.M."/>
        </authorList>
    </citation>
    <scope>NUCLEOTIDE SEQUENCE</scope>
    <source>
        <strain evidence="1">UH-Tt-Lm1</strain>
    </source>
</reference>
<organism evidence="1 2">
    <name type="scientific">Thelephora terrestris</name>
    <dbReference type="NCBI Taxonomy" id="56493"/>
    <lineage>
        <taxon>Eukaryota</taxon>
        <taxon>Fungi</taxon>
        <taxon>Dikarya</taxon>
        <taxon>Basidiomycota</taxon>
        <taxon>Agaricomycotina</taxon>
        <taxon>Agaricomycetes</taxon>
        <taxon>Thelephorales</taxon>
        <taxon>Thelephoraceae</taxon>
        <taxon>Thelephora</taxon>
    </lineage>
</organism>
<reference evidence="1" key="2">
    <citation type="submission" date="2020-11" db="EMBL/GenBank/DDBJ databases">
        <authorList>
            <consortium name="DOE Joint Genome Institute"/>
            <person name="Kuo A."/>
            <person name="Miyauchi S."/>
            <person name="Kiss E."/>
            <person name="Drula E."/>
            <person name="Kohler A."/>
            <person name="Sanchez-Garcia M."/>
            <person name="Andreopoulos B."/>
            <person name="Barry K.W."/>
            <person name="Bonito G."/>
            <person name="Buee M."/>
            <person name="Carver A."/>
            <person name="Chen C."/>
            <person name="Cichocki N."/>
            <person name="Clum A."/>
            <person name="Culley D."/>
            <person name="Crous P.W."/>
            <person name="Fauchery L."/>
            <person name="Girlanda M."/>
            <person name="Hayes R."/>
            <person name="Keri Z."/>
            <person name="Labutti K."/>
            <person name="Lipzen A."/>
            <person name="Lombard V."/>
            <person name="Magnuson J."/>
            <person name="Maillard F."/>
            <person name="Morin E."/>
            <person name="Murat C."/>
            <person name="Nolan M."/>
            <person name="Ohm R."/>
            <person name="Pangilinan J."/>
            <person name="Pereira M."/>
            <person name="Perotto S."/>
            <person name="Peter M."/>
            <person name="Riley R."/>
            <person name="Sitrit Y."/>
            <person name="Stielow B."/>
            <person name="Szollosi G."/>
            <person name="Zifcakova L."/>
            <person name="Stursova M."/>
            <person name="Spatafora J.W."/>
            <person name="Tedersoo L."/>
            <person name="Vaario L.-M."/>
            <person name="Yamada A."/>
            <person name="Yan M."/>
            <person name="Wang P."/>
            <person name="Xu J."/>
            <person name="Bruns T."/>
            <person name="Baldrian P."/>
            <person name="Vilgalys R."/>
            <person name="Henrissat B."/>
            <person name="Grigoriev I.V."/>
            <person name="Hibbett D."/>
            <person name="Nagy L.G."/>
            <person name="Martin F.M."/>
        </authorList>
    </citation>
    <scope>NUCLEOTIDE SEQUENCE</scope>
    <source>
        <strain evidence="1">UH-Tt-Lm1</strain>
    </source>
</reference>
<evidence type="ECO:0000313" key="1">
    <source>
        <dbReference type="EMBL" id="KAF9782310.1"/>
    </source>
</evidence>